<name>A0ABU0EF79_9CELL</name>
<feature type="compositionally biased region" description="Low complexity" evidence="1">
    <location>
        <begin position="270"/>
        <end position="289"/>
    </location>
</feature>
<dbReference type="Proteomes" id="UP001239626">
    <property type="component" value="Unassembled WGS sequence"/>
</dbReference>
<feature type="region of interest" description="Disordered" evidence="1">
    <location>
        <begin position="1"/>
        <end position="186"/>
    </location>
</feature>
<feature type="region of interest" description="Disordered" evidence="1">
    <location>
        <begin position="311"/>
        <end position="352"/>
    </location>
</feature>
<feature type="compositionally biased region" description="Low complexity" evidence="1">
    <location>
        <begin position="62"/>
        <end position="77"/>
    </location>
</feature>
<organism evidence="2 3">
    <name type="scientific">Cellulomonas humilata</name>
    <dbReference type="NCBI Taxonomy" id="144055"/>
    <lineage>
        <taxon>Bacteria</taxon>
        <taxon>Bacillati</taxon>
        <taxon>Actinomycetota</taxon>
        <taxon>Actinomycetes</taxon>
        <taxon>Micrococcales</taxon>
        <taxon>Cellulomonadaceae</taxon>
        <taxon>Cellulomonas</taxon>
    </lineage>
</organism>
<feature type="compositionally biased region" description="Low complexity" evidence="1">
    <location>
        <begin position="126"/>
        <end position="153"/>
    </location>
</feature>
<gene>
    <name evidence="2" type="ORF">J2X26_002059</name>
</gene>
<accession>A0ABU0EF79</accession>
<evidence type="ECO:0000313" key="3">
    <source>
        <dbReference type="Proteomes" id="UP001239626"/>
    </source>
</evidence>
<evidence type="ECO:0000313" key="2">
    <source>
        <dbReference type="EMBL" id="MDQ0373748.1"/>
    </source>
</evidence>
<feature type="region of interest" description="Disordered" evidence="1">
    <location>
        <begin position="198"/>
        <end position="289"/>
    </location>
</feature>
<protein>
    <submittedName>
        <fullName evidence="2">Uncharacterized protein</fullName>
    </submittedName>
</protein>
<feature type="compositionally biased region" description="Polar residues" evidence="1">
    <location>
        <begin position="22"/>
        <end position="33"/>
    </location>
</feature>
<keyword evidence="3" id="KW-1185">Reference proteome</keyword>
<proteinExistence type="predicted"/>
<sequence>MRRLAAEPTSTPPSVRVRRSFDAQSASPGGPQSTPVPQPSAPVRRSPGSAPDLARSIAPADSPATPITRSAAPAARSSDPEKHLGRSVAPTTGTVAPVTRAAAPRPVDTAPPTSAAVPRVSRDVIPTRTLASTPPTRPAASAPSSAATPVTRSFDADVARSAATPSRQPVAPVDTTSSPSPAAPVAYRSVALDAPAERMRSLPVATPADPSTSVRRAPVRTAGRLPLGLGWPPSAAEPGSTPAAPADAAVTRVIAPDGPTNDVPRTVLRTPTSSTPAPEPTADTATDPFDAGAVAVAAGIARRVDPTEVRFPAPGQSMPMPVARAATAVAERAPEPAPAQQAGEVVAAGPAAPPAQDLGALADELWERLELRLRTDLMLERERRGTWPDA</sequence>
<dbReference type="RefSeq" id="WP_307491972.1">
    <property type="nucleotide sequence ID" value="NZ_JAUSVB010000002.1"/>
</dbReference>
<dbReference type="EMBL" id="JAUSVB010000002">
    <property type="protein sequence ID" value="MDQ0373748.1"/>
    <property type="molecule type" value="Genomic_DNA"/>
</dbReference>
<feature type="compositionally biased region" description="Low complexity" evidence="1">
    <location>
        <begin position="88"/>
        <end position="107"/>
    </location>
</feature>
<comment type="caution">
    <text evidence="2">The sequence shown here is derived from an EMBL/GenBank/DDBJ whole genome shotgun (WGS) entry which is preliminary data.</text>
</comment>
<feature type="compositionally biased region" description="Low complexity" evidence="1">
    <location>
        <begin position="318"/>
        <end position="331"/>
    </location>
</feature>
<reference evidence="2 3" key="1">
    <citation type="submission" date="2023-07" db="EMBL/GenBank/DDBJ databases">
        <title>Sorghum-associated microbial communities from plants grown in Nebraska, USA.</title>
        <authorList>
            <person name="Schachtman D."/>
        </authorList>
    </citation>
    <scope>NUCLEOTIDE SEQUENCE [LARGE SCALE GENOMIC DNA]</scope>
    <source>
        <strain evidence="2 3">BE332</strain>
    </source>
</reference>
<feature type="compositionally biased region" description="Low complexity" evidence="1">
    <location>
        <begin position="338"/>
        <end position="352"/>
    </location>
</feature>
<evidence type="ECO:0000256" key="1">
    <source>
        <dbReference type="SAM" id="MobiDB-lite"/>
    </source>
</evidence>